<evidence type="ECO:0000313" key="1">
    <source>
        <dbReference type="EMBL" id="AFU70142.1"/>
    </source>
</evidence>
<reference evidence="1" key="2">
    <citation type="submission" date="2012-09" db="EMBL/GenBank/DDBJ databases">
        <title>The complete sequence of Psychroflexus torquis an extreme psychrophile from sea-ice that is stimulated by light.</title>
        <authorList>
            <person name="Feng S."/>
            <person name="Powell S.M."/>
            <person name="Bowman J.P."/>
        </authorList>
    </citation>
    <scope>NUCLEOTIDE SEQUENCE [LARGE SCALE GENOMIC DNA]</scope>
    <source>
        <strain evidence="1">ATCC 700755</strain>
    </source>
</reference>
<dbReference type="KEGG" id="ptq:P700755_003527"/>
<organism evidence="1 2">
    <name type="scientific">Psychroflexus torquis (strain ATCC 700755 / CIP 106069 / ACAM 623)</name>
    <dbReference type="NCBI Taxonomy" id="313595"/>
    <lineage>
        <taxon>Bacteria</taxon>
        <taxon>Pseudomonadati</taxon>
        <taxon>Bacteroidota</taxon>
        <taxon>Flavobacteriia</taxon>
        <taxon>Flavobacteriales</taxon>
        <taxon>Flavobacteriaceae</taxon>
        <taxon>Psychroflexus</taxon>
    </lineage>
</organism>
<dbReference type="HOGENOM" id="CLU_2685181_0_0_10"/>
<dbReference type="Proteomes" id="UP000008514">
    <property type="component" value="Chromosome"/>
</dbReference>
<protein>
    <submittedName>
        <fullName evidence="1">Uncharacterized protein</fullName>
    </submittedName>
</protein>
<name>K4IHX8_PSYTT</name>
<sequence>MLFTNTAKSLIWLLRMNKLKTKYNVLAQCKLESLSLSTALLAIVCQESAKALNWLHAVDKMMVDPSESLYRRWL</sequence>
<dbReference type="AlphaFoldDB" id="K4IHX8"/>
<reference evidence="1" key="1">
    <citation type="submission" date="2006-03" db="EMBL/GenBank/DDBJ databases">
        <authorList>
            <person name="Bowman J."/>
            <person name="Ferriera S."/>
            <person name="Johnson J."/>
            <person name="Kravitz S."/>
            <person name="Halpern A."/>
            <person name="Remington K."/>
            <person name="Beeson K."/>
            <person name="Tran B."/>
            <person name="Rogers Y.-H."/>
            <person name="Friedman R."/>
            <person name="Venter J.C."/>
        </authorList>
    </citation>
    <scope>NUCLEOTIDE SEQUENCE [LARGE SCALE GENOMIC DNA]</scope>
    <source>
        <strain evidence="1">ATCC 700755</strain>
    </source>
</reference>
<accession>K4IHX8</accession>
<gene>
    <name evidence="1" type="ordered locus">P700755_003527</name>
</gene>
<keyword evidence="2" id="KW-1185">Reference proteome</keyword>
<evidence type="ECO:0000313" key="2">
    <source>
        <dbReference type="Proteomes" id="UP000008514"/>
    </source>
</evidence>
<proteinExistence type="predicted"/>
<dbReference type="EMBL" id="CP003879">
    <property type="protein sequence ID" value="AFU70142.1"/>
    <property type="molecule type" value="Genomic_DNA"/>
</dbReference>